<dbReference type="CDD" id="cd06071">
    <property type="entry name" value="Beach"/>
    <property type="match status" value="1"/>
</dbReference>
<protein>
    <recommendedName>
        <fullName evidence="14">WD repeat and FYVE domain-containing protein 3</fullName>
    </recommendedName>
</protein>
<dbReference type="Gene3D" id="3.30.40.10">
    <property type="entry name" value="Zinc/RING finger domain, C3HC4 (zinc finger)"/>
    <property type="match status" value="1"/>
</dbReference>
<feature type="compositionally biased region" description="Polar residues" evidence="8">
    <location>
        <begin position="3191"/>
        <end position="3220"/>
    </location>
</feature>
<dbReference type="PROSITE" id="PS50294">
    <property type="entry name" value="WD_REPEATS_REGION"/>
    <property type="match status" value="1"/>
</dbReference>
<evidence type="ECO:0000259" key="11">
    <source>
        <dbReference type="PROSITE" id="PS51783"/>
    </source>
</evidence>
<dbReference type="InterPro" id="IPR036372">
    <property type="entry name" value="BEACH_dom_sf"/>
</dbReference>
<feature type="domain" description="FYVE-type" evidence="9">
    <location>
        <begin position="3449"/>
        <end position="3509"/>
    </location>
</feature>
<dbReference type="CDD" id="cd01201">
    <property type="entry name" value="PH_BEACH"/>
    <property type="match status" value="1"/>
</dbReference>
<dbReference type="InterPro" id="IPR015943">
    <property type="entry name" value="WD40/YVTN_repeat-like_dom_sf"/>
</dbReference>
<dbReference type="InterPro" id="IPR011993">
    <property type="entry name" value="PH-like_dom_sf"/>
</dbReference>
<dbReference type="PROSITE" id="PS51783">
    <property type="entry name" value="PH_BEACH"/>
    <property type="match status" value="1"/>
</dbReference>
<evidence type="ECO:0000256" key="6">
    <source>
        <dbReference type="PROSITE-ProRule" id="PRU00091"/>
    </source>
</evidence>
<dbReference type="PROSITE" id="PS50197">
    <property type="entry name" value="BEACH"/>
    <property type="match status" value="1"/>
</dbReference>
<dbReference type="InterPro" id="IPR019775">
    <property type="entry name" value="WD40_repeat_CS"/>
</dbReference>
<feature type="domain" description="BEACH" evidence="10">
    <location>
        <begin position="2539"/>
        <end position="2832"/>
    </location>
</feature>
<dbReference type="InterPro" id="IPR000409">
    <property type="entry name" value="BEACH_dom"/>
</dbReference>
<dbReference type="SMART" id="SM00320">
    <property type="entry name" value="WD40"/>
    <property type="match status" value="4"/>
</dbReference>
<dbReference type="InterPro" id="IPR036322">
    <property type="entry name" value="WD40_repeat_dom_sf"/>
</dbReference>
<reference evidence="12 13" key="1">
    <citation type="submission" date="2024-06" db="EMBL/GenBank/DDBJ databases">
        <title>A chromosome-level genome assembly of beet webworm, Loxostege sticticalis.</title>
        <authorList>
            <person name="Zhang Y."/>
        </authorList>
    </citation>
    <scope>NUCLEOTIDE SEQUENCE [LARGE SCALE GENOMIC DNA]</scope>
    <source>
        <strain evidence="12">AQ028</strain>
        <tissue evidence="12">Male pupae</tissue>
    </source>
</reference>
<dbReference type="SUPFAM" id="SSF49899">
    <property type="entry name" value="Concanavalin A-like lectins/glucanases"/>
    <property type="match status" value="1"/>
</dbReference>
<dbReference type="FunFam" id="1.10.1540.10:FF:000002">
    <property type="entry name" value="WD repeat and FYVE domain containing 3"/>
    <property type="match status" value="1"/>
</dbReference>
<feature type="compositionally biased region" description="Basic and acidic residues" evidence="8">
    <location>
        <begin position="3221"/>
        <end position="3239"/>
    </location>
</feature>
<name>A0ABD0T1C1_LOXSC</name>
<sequence length="3513" mass="390710">MNEKFWDILSFCQQVSRLMVSEIRKRASNQSTEAASCAIAKFLEIENSEESSNGWMLLSTLNLLAAGDQSLIQVMTTASIPSTLVKCLYLFFDLPEIPESEADLQDGNSDFTPRERRILLQKIFVQVLVRLCSHPFPCEELARKDDLSLLFSAITSWCAPHNIMWRKSAAEVLMTLSRHGLTQSVVQYIHNKGCVALCIENMQRIPELTPLEVVEMFVAVFCFLKDSSDVSQLLLDDFRSCQGYLFLSEFLLKHERQEVPDYLTPELEEERVSGTEARAALRNLVLMISSLCACGFSELRPTRANTELFQLQGFVLPQPSTPGQAVRNVQAFQVLQSVFMKSNSPALCCTILDAISSVYHADNANYFILENQNTLSQFSERIHTKNAEIQEKFFELLEFIVFQLNFVPCKELISLSLLLKANRSRSCSILCMKTLLNILKHNAIFKDVYREVGMLEVFVTCLSRYAVFLKDKQILEEEKTKKDAAEVNGSPKAPERRKRLSSRQDSLIKDPNVDAEEEELGALVMEGLTALLNGNTNNCNVFRDCGGAKCVHGMVVHESCRSQALGVIRELIVSGSGEEDMSALLCGMHAAPNDALKLKLHILKALLACLRDSHRTRTIFRKVSGFVYVTSVLVSLEGKLKGEGMVDRDMLQLIHIVFYTISTAMRFEPANAKFFHHEICMTTLSDTIRLLGCFTEDLELLNDTENGDPELYEVFHEIFTGNILEMTFPEKVPIVFVHACIVLRLLYDVALDSFDKPTFCGSLNVKSPSLTRQSSAINETKPAGRTAPLNLSSGGSSGEAWVIHSGVVIVLAKLLPALPRPPEHEAYGRAIRDYLAHVLKSLVRSERNQQVMCSAGLAGVVLRVCGAALRAEKHPLHAPAMYMLERLAAHALRPLELREFLRMGNPLNCVSPEPGQVCKPGGPVPLTRIKTLVSMTTPRDYRSQNSCTLPPFVEFDMSAEGFGCLYLPSIAPQSANLNALGTQDNATLGGIGSGDRVFPPQTGLTYSTWICVEKYSDPRTDPHCVRLLTLVRNINNSRDEHLVCLTVVLSARDKAIIVSTQETLVPHNVGEWEPEGSGECGARVWCPDLQHEGQWHHLALVLNRAVLKNSSFSLYLDGQHMHSGKLHYVSANPGGGAATLSGASSVYCVIGTPPQWRRYSRLVWRQGPALLLEDVLPAQTVSIIYQLGPHYVGTLQAPQLSGQNQEPLAPLVAEEKVVFGINARAMSQLTLAKIRKVYSKNDNKAIAKQLGMSSHENATPIRILHNSAGHLMGPARCLGGTVVGYLGVRVFCSKPAAIMIDTVGGCSVLLGLIAMAQDVECLYAGVKALVCVVRSNKAAQAEMDRRRGYQTLAMLLKRKKQLLNSHILHLIFGLVGTVDSQKETSSIPNLTAFQDLICELDVWLGAPGGLIKSLLEHLLELATETAHRTHNLRTMRELQLVSKLLYIINDVKVVSTKNVLIQLLAALLGGQPRPSDLLCLGQFMAYTLPLPTQTEKGLNLKESDLEKECEGEQIILRNKCFNVIHGLLFTARNLVNTIVCEEISRVLGMDWLLSFMQENVHHTTVLWALRILVVLCSGQGQQSAIMQRFREGVGNGGWLRHTEVLAAPQQTGVMLPATVHSHTHLHTPLLHTSGFTLLSWLILSHLEIPELYYLLFGLTLGQPMRNVGADRVVSVERVWGAAWGAAAPSRQSSAAVAARITLCPEAVVILLGAVRALIHADQGSLPDWLSDHPVTIVQVLFSLYNTLPDFVSIIMTAEVLTALASTLFPPNTTDDIHMPICESGESSGASTPGSEKEVVIVNSSAALTQHPARQGVMDFLRVIVLDSLPLNVTGKAAPCAAPAACSDSVPPSMFCTPCSPCSAPLRSFFYCVIDLVLDASPPNSTSQQQIEYQTEVLTTLMENLLNTELFGSESNISNVCYLAARLVDKLWQGQLSRDPHEVFDFIVKLVTQAKKKSSVISLEGLHHCLNRTILFLLSRSTDSIADQMSVLEALHKLTTNRLLIFGAGNHELEFIGCLTYCLLQLSSNMKIALESHMRTTWHVNPSGDLESRDDKLTTHQGRNLMAGAARRVWEELYACKKPAIEEVFKMTLVMPVGNARAPDLGSVREQLHESAHKLWINYIDTERKAVYRVPWELHNQIQSKIQKVTGGLTRLASRTKVKKEDSAKQRPHLPRDHALAYIQDHVQLVRCAWLGGVRTSMQTSAHTTRYVQAEWAGAWRELTRERALWGPARPDPLRKWALDCTEGPCRMRKMLRHNHAFYLHYPYRPELENPDNKQLKYKVAQSFDSKEYYRVYQQWRTAGNNLDEVDCAEAEDVQVQQEEDNSNRDQSLDVSNEDGSPSALVSSGVVSRGTNQSSGEANEDGPDNEDEDEPQPPPPDNQTLLRLLEHHEKISHMFRCARIQGLDTTEGLLLFGREHCYVIDGFTLLKNREIRDLDSCPDDYEPILPSQGIQRSNQRQCSKFLYEDIREVHKRRYLLQPIALEVFSSDGRNYLLAFPRKVRNKVYSRFTALATGMADSAAGSVAGQKRGVAVEQGGGLLATLIGDTSVTQRWLRGEISNFQYLMHLNTLAGRSYNDLMQYPVFPWILADYDSLELDLNDPATFRDLTKPMGAQSPDRLEQFRKRYKEWDDPHGETPPYHYGTHYSSAMIVCSYLVRMEPFTQHFLRLQGGHFDLADRMFHSIKEGWNSASRHNMADVKELIPEFFYLPEFLVNSNNFDLGSKQSGVALGDVVLPPWARGDPREFIRLHRAALESDYVSHRLHHWIDLVFGYKQQGQPAVDACNVFHHLFYEGNVDIYNIDDPLKKNATIGFINNFGQIPKQLFKKAHPSKKMSQRSSTILDPNNIIPSQGIIPPEKLFFHNLENLRPSLQPVKEVKGPVGQILYTEKAILAVEQNKVLMPPSYNKYVAWGFADHSLRIGNYDNDKAVFVCEAVAQACGEIVTCVCPSAKTIVTAGTSTVVTVWQYWARRRRLAVKVCLYGHEEAVTCLAASPAYNLVVSGSRDGQVLVWDVERGAFVRQLVPPRGIIPPPPVSALAIDELTGDIATCSGSWLYAWSINGELLGAVDTVGGRERSQQVLCVAFSQTREWDPLNVIITGSTDGVVRMWSIDYIEETVEDQPESLEAVSIEPATSSIDIEKEADRSKLSIQESEDPKSETEGRSESEAKTEENEPAKTEAAIKRVEELVKQMSLSQETEGNLTKSGSESSLSDACETTSAKESARRHDEKDTCSDRDEPGGHYATCDARDTAEDAVDSCDEAKQEYDNEKDLDDEKDGAHRNKLQKQGNVVLRRKSKGNPLFRKSGGSIGDSSESGSTESRGQSMEGAGEGGLRTSKSDTSLTDSFVVLAAPCEPQAPPSAPPKISTEQDTECNRKWVRRLVLRGKLTMHTAYERRDNACPASVTAVAAAKSGRGLAVGDARGRIFRWSAPDMSSVSGAKGGPADHWIRDDTAPYCTQCQVRFTALERRHHCRECGAVFCGRCSRYEAPVRRLRALRPVRVCQRCHDNIHNKKE</sequence>
<evidence type="ECO:0000259" key="10">
    <source>
        <dbReference type="PROSITE" id="PS50197"/>
    </source>
</evidence>
<dbReference type="Gene3D" id="2.30.29.30">
    <property type="entry name" value="Pleckstrin-homology domain (PH domain)/Phosphotyrosine-binding domain (PTB)"/>
    <property type="match status" value="1"/>
</dbReference>
<dbReference type="InterPro" id="IPR011011">
    <property type="entry name" value="Znf_FYVE_PHD"/>
</dbReference>
<evidence type="ECO:0000256" key="3">
    <source>
        <dbReference type="ARBA" id="ARBA00022737"/>
    </source>
</evidence>
<dbReference type="Pfam" id="PF00400">
    <property type="entry name" value="WD40"/>
    <property type="match status" value="2"/>
</dbReference>
<dbReference type="InterPro" id="IPR000306">
    <property type="entry name" value="Znf_FYVE"/>
</dbReference>
<evidence type="ECO:0000256" key="1">
    <source>
        <dbReference type="ARBA" id="ARBA00022574"/>
    </source>
</evidence>
<keyword evidence="5" id="KW-0862">Zinc</keyword>
<feature type="region of interest" description="Disordered" evidence="8">
    <location>
        <begin position="2317"/>
        <end position="2383"/>
    </location>
</feature>
<evidence type="ECO:0000256" key="7">
    <source>
        <dbReference type="PROSITE-ProRule" id="PRU00221"/>
    </source>
</evidence>
<keyword evidence="2" id="KW-0479">Metal-binding</keyword>
<dbReference type="InterPro" id="IPR001680">
    <property type="entry name" value="WD40_rpt"/>
</dbReference>
<keyword evidence="1 7" id="KW-0853">WD repeat</keyword>
<dbReference type="InterPro" id="IPR023362">
    <property type="entry name" value="PH-BEACH_dom"/>
</dbReference>
<feature type="domain" description="BEACH-type PH" evidence="11">
    <location>
        <begin position="2389"/>
        <end position="2511"/>
    </location>
</feature>
<dbReference type="Pfam" id="PF02138">
    <property type="entry name" value="Beach"/>
    <property type="match status" value="1"/>
</dbReference>
<dbReference type="InterPro" id="IPR013320">
    <property type="entry name" value="ConA-like_dom_sf"/>
</dbReference>
<feature type="compositionally biased region" description="Low complexity" evidence="8">
    <location>
        <begin position="3309"/>
        <end position="3323"/>
    </location>
</feature>
<evidence type="ECO:0000313" key="13">
    <source>
        <dbReference type="Proteomes" id="UP001549921"/>
    </source>
</evidence>
<keyword evidence="4 6" id="KW-0863">Zinc-finger</keyword>
<dbReference type="PROSITE" id="PS50082">
    <property type="entry name" value="WD_REPEATS_2"/>
    <property type="match status" value="2"/>
</dbReference>
<dbReference type="SUPFAM" id="SSF48371">
    <property type="entry name" value="ARM repeat"/>
    <property type="match status" value="2"/>
</dbReference>
<dbReference type="Gene3D" id="1.10.1540.10">
    <property type="entry name" value="BEACH domain"/>
    <property type="match status" value="1"/>
</dbReference>
<feature type="region of interest" description="Disordered" evidence="8">
    <location>
        <begin position="480"/>
        <end position="508"/>
    </location>
</feature>
<dbReference type="Pfam" id="PF14844">
    <property type="entry name" value="PH_BEACH"/>
    <property type="match status" value="1"/>
</dbReference>
<feature type="compositionally biased region" description="Basic and acidic residues" evidence="8">
    <location>
        <begin position="3259"/>
        <end position="3268"/>
    </location>
</feature>
<proteinExistence type="predicted"/>
<feature type="repeat" description="WD" evidence="7">
    <location>
        <begin position="2980"/>
        <end position="3021"/>
    </location>
</feature>
<dbReference type="InterPro" id="IPR051944">
    <property type="entry name" value="BEACH_domain_protein"/>
</dbReference>
<feature type="compositionally biased region" description="Acidic residues" evidence="8">
    <location>
        <begin position="2361"/>
        <end position="2374"/>
    </location>
</feature>
<feature type="region of interest" description="Disordered" evidence="8">
    <location>
        <begin position="3191"/>
        <end position="3337"/>
    </location>
</feature>
<feature type="compositionally biased region" description="Polar residues" evidence="8">
    <location>
        <begin position="2332"/>
        <end position="2359"/>
    </location>
</feature>
<dbReference type="EMBL" id="JBEDNZ010000012">
    <property type="protein sequence ID" value="KAL0831371.1"/>
    <property type="molecule type" value="Genomic_DNA"/>
</dbReference>
<dbReference type="Pfam" id="PF23295">
    <property type="entry name" value="Arm_4"/>
    <property type="match status" value="1"/>
</dbReference>
<gene>
    <name evidence="12" type="ORF">ABMA28_002196</name>
</gene>
<feature type="compositionally biased region" description="Basic and acidic residues" evidence="8">
    <location>
        <begin position="3153"/>
        <end position="3178"/>
    </location>
</feature>
<feature type="compositionally biased region" description="Basic and acidic residues" evidence="8">
    <location>
        <begin position="3137"/>
        <end position="3146"/>
    </location>
</feature>
<dbReference type="SUPFAM" id="SSF50978">
    <property type="entry name" value="WD40 repeat-like"/>
    <property type="match status" value="1"/>
</dbReference>
<dbReference type="GO" id="GO:0008270">
    <property type="term" value="F:zinc ion binding"/>
    <property type="evidence" value="ECO:0007669"/>
    <property type="project" value="UniProtKB-KW"/>
</dbReference>
<feature type="repeat" description="WD" evidence="7">
    <location>
        <begin position="3094"/>
        <end position="3118"/>
    </location>
</feature>
<evidence type="ECO:0000256" key="2">
    <source>
        <dbReference type="ARBA" id="ARBA00022723"/>
    </source>
</evidence>
<dbReference type="InterPro" id="IPR013083">
    <property type="entry name" value="Znf_RING/FYVE/PHD"/>
</dbReference>
<evidence type="ECO:0000256" key="5">
    <source>
        <dbReference type="ARBA" id="ARBA00022833"/>
    </source>
</evidence>
<dbReference type="PANTHER" id="PTHR46108:SF4">
    <property type="entry name" value="BLUE CHEESE"/>
    <property type="match status" value="1"/>
</dbReference>
<dbReference type="SMART" id="SM00064">
    <property type="entry name" value="FYVE"/>
    <property type="match status" value="1"/>
</dbReference>
<dbReference type="InterPro" id="IPR016024">
    <property type="entry name" value="ARM-type_fold"/>
</dbReference>
<dbReference type="Gene3D" id="2.130.10.10">
    <property type="entry name" value="YVTN repeat-like/Quinoprotein amine dehydrogenase"/>
    <property type="match status" value="1"/>
</dbReference>
<evidence type="ECO:0000259" key="9">
    <source>
        <dbReference type="PROSITE" id="PS50178"/>
    </source>
</evidence>
<dbReference type="SUPFAM" id="SSF57903">
    <property type="entry name" value="FYVE/PHD zinc finger"/>
    <property type="match status" value="1"/>
</dbReference>
<dbReference type="PANTHER" id="PTHR46108">
    <property type="entry name" value="BLUE CHEESE"/>
    <property type="match status" value="1"/>
</dbReference>
<dbReference type="PROSITE" id="PS50178">
    <property type="entry name" value="ZF_FYVE"/>
    <property type="match status" value="1"/>
</dbReference>
<evidence type="ECO:0000256" key="4">
    <source>
        <dbReference type="ARBA" id="ARBA00022771"/>
    </source>
</evidence>
<dbReference type="InterPro" id="IPR056252">
    <property type="entry name" value="Alfy-like_Arm-like"/>
</dbReference>
<evidence type="ECO:0008006" key="14">
    <source>
        <dbReference type="Google" id="ProtNLM"/>
    </source>
</evidence>
<keyword evidence="3" id="KW-0677">Repeat</keyword>
<accession>A0ABD0T1C1</accession>
<evidence type="ECO:0000313" key="12">
    <source>
        <dbReference type="EMBL" id="KAL0831371.1"/>
    </source>
</evidence>
<dbReference type="PROSITE" id="PS00678">
    <property type="entry name" value="WD_REPEATS_1"/>
    <property type="match status" value="1"/>
</dbReference>
<evidence type="ECO:0000256" key="8">
    <source>
        <dbReference type="SAM" id="MobiDB-lite"/>
    </source>
</evidence>
<dbReference type="InterPro" id="IPR017455">
    <property type="entry name" value="Znf_FYVE-rel"/>
</dbReference>
<comment type="caution">
    <text evidence="12">The sequence shown here is derived from an EMBL/GenBank/DDBJ whole genome shotgun (WGS) entry which is preliminary data.</text>
</comment>
<dbReference type="Proteomes" id="UP001549921">
    <property type="component" value="Unassembled WGS sequence"/>
</dbReference>
<organism evidence="12 13">
    <name type="scientific">Loxostege sticticalis</name>
    <name type="common">Beet webworm moth</name>
    <dbReference type="NCBI Taxonomy" id="481309"/>
    <lineage>
        <taxon>Eukaryota</taxon>
        <taxon>Metazoa</taxon>
        <taxon>Ecdysozoa</taxon>
        <taxon>Arthropoda</taxon>
        <taxon>Hexapoda</taxon>
        <taxon>Insecta</taxon>
        <taxon>Pterygota</taxon>
        <taxon>Neoptera</taxon>
        <taxon>Endopterygota</taxon>
        <taxon>Lepidoptera</taxon>
        <taxon>Glossata</taxon>
        <taxon>Ditrysia</taxon>
        <taxon>Pyraloidea</taxon>
        <taxon>Crambidae</taxon>
        <taxon>Pyraustinae</taxon>
        <taxon>Loxostege</taxon>
    </lineage>
</organism>
<dbReference type="SUPFAM" id="SSF50729">
    <property type="entry name" value="PH domain-like"/>
    <property type="match status" value="1"/>
</dbReference>
<dbReference type="SMART" id="SM01026">
    <property type="entry name" value="Beach"/>
    <property type="match status" value="1"/>
</dbReference>
<dbReference type="Pfam" id="PF01363">
    <property type="entry name" value="FYVE"/>
    <property type="match status" value="1"/>
</dbReference>
<dbReference type="SUPFAM" id="SSF81837">
    <property type="entry name" value="BEACH domain"/>
    <property type="match status" value="1"/>
</dbReference>
<feature type="region of interest" description="Disordered" evidence="8">
    <location>
        <begin position="3119"/>
        <end position="3178"/>
    </location>
</feature>